<name>A0A3I5E3X8_SALER</name>
<evidence type="ECO:0000313" key="5">
    <source>
        <dbReference type="Proteomes" id="UP000290660"/>
    </source>
</evidence>
<organism evidence="3">
    <name type="scientific">Salmonella enterica</name>
    <name type="common">Salmonella choleraesuis</name>
    <dbReference type="NCBI Taxonomy" id="28901"/>
    <lineage>
        <taxon>Bacteria</taxon>
        <taxon>Pseudomonadati</taxon>
        <taxon>Pseudomonadota</taxon>
        <taxon>Gammaproteobacteria</taxon>
        <taxon>Enterobacterales</taxon>
        <taxon>Enterobacteriaceae</taxon>
        <taxon>Salmonella</taxon>
    </lineage>
</organism>
<evidence type="ECO:0000313" key="2">
    <source>
        <dbReference type="EMBL" id="ECT9425670.1"/>
    </source>
</evidence>
<proteinExistence type="predicted"/>
<comment type="caution">
    <text evidence="3">The sequence shown here is derived from an EMBL/GenBank/DDBJ whole genome shotgun (WGS) entry which is preliminary data.</text>
</comment>
<dbReference type="AlphaFoldDB" id="A0A3I5E3X8"/>
<evidence type="ECO:0000313" key="4">
    <source>
        <dbReference type="EMBL" id="RXQ30680.1"/>
    </source>
</evidence>
<accession>A0A3I5E3X8</accession>
<dbReference type="Proteomes" id="UP000290660">
    <property type="component" value="Unassembled WGS sequence"/>
</dbReference>
<evidence type="ECO:0000313" key="3">
    <source>
        <dbReference type="EMBL" id="MER43947.1"/>
    </source>
</evidence>
<evidence type="ECO:0000256" key="1">
    <source>
        <dbReference type="SAM" id="MobiDB-lite"/>
    </source>
</evidence>
<dbReference type="EMBL" id="AAKOJA010000005">
    <property type="protein sequence ID" value="ECT9425670.1"/>
    <property type="molecule type" value="Genomic_DNA"/>
</dbReference>
<dbReference type="Proteomes" id="UP000885379">
    <property type="component" value="Unassembled WGS sequence"/>
</dbReference>
<gene>
    <name evidence="2" type="ORF">CG587_14200</name>
    <name evidence="3" type="ORF">ED033_16740</name>
    <name evidence="4" type="ORF">EI538_18560</name>
</gene>
<dbReference type="EMBL" id="RSEO01000024">
    <property type="protein sequence ID" value="RXQ30680.1"/>
    <property type="molecule type" value="Genomic_DNA"/>
</dbReference>
<reference evidence="3" key="1">
    <citation type="submission" date="2018-10" db="EMBL/GenBank/DDBJ databases">
        <authorList>
            <consortium name="PulseNet: The National Subtyping Network for Foodborne Disease Surveillance"/>
            <person name="Tarr C.L."/>
            <person name="Trees E."/>
            <person name="Katz L.S."/>
            <person name="Carleton-Romer H.A."/>
            <person name="Stroika S."/>
            <person name="Kucerova Z."/>
            <person name="Roache K.F."/>
            <person name="Sabol A.L."/>
            <person name="Besser J."/>
            <person name="Gerner-Smidt P."/>
        </authorList>
    </citation>
    <scope>NUCLEOTIDE SEQUENCE [LARGE SCALE GENOMIC DNA]</scope>
    <source>
        <strain evidence="2">PNUSAS018503</strain>
        <strain evidence="3">PNUSAS057480</strain>
    </source>
</reference>
<protein>
    <submittedName>
        <fullName evidence="3">Uncharacterized protein</fullName>
    </submittedName>
</protein>
<dbReference type="EMBL" id="RMEA01000054">
    <property type="protein sequence ID" value="MER43947.1"/>
    <property type="molecule type" value="Genomic_DNA"/>
</dbReference>
<dbReference type="Proteomes" id="UP000839904">
    <property type="component" value="Unassembled WGS sequence"/>
</dbReference>
<reference evidence="4 5" key="2">
    <citation type="submission" date="2018-12" db="EMBL/GenBank/DDBJ databases">
        <title>Identification of serotype of rogose Salmonella by whole genome sequencing.</title>
        <authorList>
            <person name="Sacchi C.T."/>
            <person name="Goncalves C.R."/>
            <person name="Tiba-Casas M.R."/>
        </authorList>
    </citation>
    <scope>NUCLEOTIDE SEQUENCE [LARGE SCALE GENOMIC DNA]</scope>
    <source>
        <strain evidence="4 5">169_17</strain>
    </source>
</reference>
<feature type="region of interest" description="Disordered" evidence="1">
    <location>
        <begin position="21"/>
        <end position="43"/>
    </location>
</feature>
<sequence>MEYYFINHHLPTAKTERPFIVGYPPQRRDKSTPGLTRAGLNSSPNELVDHTYRLILSQKR</sequence>